<proteinExistence type="predicted"/>
<sequence length="126" mass="13818">MCLHHCRCVPQQAMLDLASILSYAGKDAKNWSDSVPGGAFERCRSCLTAEFCRMHSLLERGQEVQHFITFTGCLCPRFLHDCFGTWCYDRLAKGGGAKGSVRISDCLLGQLAGEIQVSTCKVGLPT</sequence>
<evidence type="ECO:0000313" key="1">
    <source>
        <dbReference type="EMBL" id="CAE7026761.1"/>
    </source>
</evidence>
<accession>A0A812IB61</accession>
<evidence type="ECO:0000313" key="2">
    <source>
        <dbReference type="Proteomes" id="UP000604046"/>
    </source>
</evidence>
<name>A0A812IB61_9DINO</name>
<organism evidence="1 2">
    <name type="scientific">Symbiodinium natans</name>
    <dbReference type="NCBI Taxonomy" id="878477"/>
    <lineage>
        <taxon>Eukaryota</taxon>
        <taxon>Sar</taxon>
        <taxon>Alveolata</taxon>
        <taxon>Dinophyceae</taxon>
        <taxon>Suessiales</taxon>
        <taxon>Symbiodiniaceae</taxon>
        <taxon>Symbiodinium</taxon>
    </lineage>
</organism>
<gene>
    <name evidence="1" type="ORF">SNAT2548_LOCUS3277</name>
</gene>
<reference evidence="1" key="1">
    <citation type="submission" date="2021-02" db="EMBL/GenBank/DDBJ databases">
        <authorList>
            <person name="Dougan E. K."/>
            <person name="Rhodes N."/>
            <person name="Thang M."/>
            <person name="Chan C."/>
        </authorList>
    </citation>
    <scope>NUCLEOTIDE SEQUENCE</scope>
</reference>
<dbReference type="EMBL" id="CAJNDS010000201">
    <property type="protein sequence ID" value="CAE7026761.1"/>
    <property type="molecule type" value="Genomic_DNA"/>
</dbReference>
<comment type="caution">
    <text evidence="1">The sequence shown here is derived from an EMBL/GenBank/DDBJ whole genome shotgun (WGS) entry which is preliminary data.</text>
</comment>
<dbReference type="AlphaFoldDB" id="A0A812IB61"/>
<keyword evidence="2" id="KW-1185">Reference proteome</keyword>
<protein>
    <submittedName>
        <fullName evidence="1">Uncharacterized protein</fullName>
    </submittedName>
</protein>
<dbReference type="Proteomes" id="UP000604046">
    <property type="component" value="Unassembled WGS sequence"/>
</dbReference>